<dbReference type="SMART" id="SM00490">
    <property type="entry name" value="HELICc"/>
    <property type="match status" value="1"/>
</dbReference>
<reference evidence="8" key="1">
    <citation type="submission" date="2020-07" db="EMBL/GenBank/DDBJ databases">
        <title>Ethylene signaling mediates host invasion by parasitic plants.</title>
        <authorList>
            <person name="Yoshida S."/>
        </authorList>
    </citation>
    <scope>NUCLEOTIDE SEQUENCE</scope>
    <source>
        <strain evidence="8">Okayama</strain>
    </source>
</reference>
<feature type="compositionally biased region" description="Polar residues" evidence="5">
    <location>
        <begin position="210"/>
        <end position="225"/>
    </location>
</feature>
<dbReference type="AlphaFoldDB" id="A0A830B153"/>
<evidence type="ECO:0000313" key="8">
    <source>
        <dbReference type="EMBL" id="GFP78989.1"/>
    </source>
</evidence>
<dbReference type="OrthoDB" id="10256233at2759"/>
<keyword evidence="3 8" id="KW-0347">Helicase</keyword>
<evidence type="ECO:0000313" key="9">
    <source>
        <dbReference type="Proteomes" id="UP000653305"/>
    </source>
</evidence>
<keyword evidence="6" id="KW-0472">Membrane</keyword>
<evidence type="ECO:0000256" key="6">
    <source>
        <dbReference type="SAM" id="Phobius"/>
    </source>
</evidence>
<protein>
    <submittedName>
        <fullName evidence="8">Dead-box ATP-dependent RNA helicase 39</fullName>
    </submittedName>
</protein>
<accession>A0A830B153</accession>
<evidence type="ECO:0000259" key="7">
    <source>
        <dbReference type="PROSITE" id="PS51194"/>
    </source>
</evidence>
<evidence type="ECO:0000256" key="2">
    <source>
        <dbReference type="ARBA" id="ARBA00022801"/>
    </source>
</evidence>
<feature type="transmembrane region" description="Helical" evidence="6">
    <location>
        <begin position="140"/>
        <end position="160"/>
    </location>
</feature>
<comment type="caution">
    <text evidence="8">The sequence shown here is derived from an EMBL/GenBank/DDBJ whole genome shotgun (WGS) entry which is preliminary data.</text>
</comment>
<keyword evidence="6" id="KW-1133">Transmembrane helix</keyword>
<keyword evidence="4" id="KW-0067">ATP-binding</keyword>
<name>A0A830B153_9LAMI</name>
<evidence type="ECO:0000256" key="4">
    <source>
        <dbReference type="ARBA" id="ARBA00022840"/>
    </source>
</evidence>
<organism evidence="8 9">
    <name type="scientific">Phtheirospermum japonicum</name>
    <dbReference type="NCBI Taxonomy" id="374723"/>
    <lineage>
        <taxon>Eukaryota</taxon>
        <taxon>Viridiplantae</taxon>
        <taxon>Streptophyta</taxon>
        <taxon>Embryophyta</taxon>
        <taxon>Tracheophyta</taxon>
        <taxon>Spermatophyta</taxon>
        <taxon>Magnoliopsida</taxon>
        <taxon>eudicotyledons</taxon>
        <taxon>Gunneridae</taxon>
        <taxon>Pentapetalae</taxon>
        <taxon>asterids</taxon>
        <taxon>lamiids</taxon>
        <taxon>Lamiales</taxon>
        <taxon>Orobanchaceae</taxon>
        <taxon>Orobanchaceae incertae sedis</taxon>
        <taxon>Phtheirospermum</taxon>
    </lineage>
</organism>
<feature type="domain" description="Helicase C-terminal" evidence="7">
    <location>
        <begin position="40"/>
        <end position="206"/>
    </location>
</feature>
<keyword evidence="6" id="KW-0812">Transmembrane</keyword>
<dbReference type="GO" id="GO:0005524">
    <property type="term" value="F:ATP binding"/>
    <property type="evidence" value="ECO:0007669"/>
    <property type="project" value="UniProtKB-KW"/>
</dbReference>
<dbReference type="Pfam" id="PF00271">
    <property type="entry name" value="Helicase_C"/>
    <property type="match status" value="1"/>
</dbReference>
<dbReference type="Proteomes" id="UP000653305">
    <property type="component" value="Unassembled WGS sequence"/>
</dbReference>
<dbReference type="EMBL" id="BMAC01000003">
    <property type="protein sequence ID" value="GFP78989.1"/>
    <property type="molecule type" value="Genomic_DNA"/>
</dbReference>
<dbReference type="GO" id="GO:0004386">
    <property type="term" value="F:helicase activity"/>
    <property type="evidence" value="ECO:0007669"/>
    <property type="project" value="UniProtKB-KW"/>
</dbReference>
<dbReference type="InterPro" id="IPR001650">
    <property type="entry name" value="Helicase_C-like"/>
</dbReference>
<evidence type="ECO:0000256" key="1">
    <source>
        <dbReference type="ARBA" id="ARBA00022741"/>
    </source>
</evidence>
<gene>
    <name evidence="8" type="ORF">PHJA_000042400</name>
</gene>
<feature type="region of interest" description="Disordered" evidence="5">
    <location>
        <begin position="263"/>
        <end position="313"/>
    </location>
</feature>
<dbReference type="SUPFAM" id="SSF52540">
    <property type="entry name" value="P-loop containing nucleoside triphosphate hydrolases"/>
    <property type="match status" value="1"/>
</dbReference>
<keyword evidence="1" id="KW-0547">Nucleotide-binding</keyword>
<feature type="compositionally biased region" description="Low complexity" evidence="5">
    <location>
        <begin position="239"/>
        <end position="250"/>
    </location>
</feature>
<feature type="compositionally biased region" description="Low complexity" evidence="5">
    <location>
        <begin position="263"/>
        <end position="283"/>
    </location>
</feature>
<feature type="non-terminal residue" evidence="8">
    <location>
        <position position="313"/>
    </location>
</feature>
<evidence type="ECO:0000256" key="3">
    <source>
        <dbReference type="ARBA" id="ARBA00022806"/>
    </source>
</evidence>
<dbReference type="PANTHER" id="PTHR47960">
    <property type="entry name" value="DEAD-BOX ATP-DEPENDENT RNA HELICASE 50"/>
    <property type="match status" value="1"/>
</dbReference>
<keyword evidence="2" id="KW-0378">Hydrolase</keyword>
<dbReference type="GO" id="GO:0016787">
    <property type="term" value="F:hydrolase activity"/>
    <property type="evidence" value="ECO:0007669"/>
    <property type="project" value="UniProtKB-KW"/>
</dbReference>
<dbReference type="CDD" id="cd18787">
    <property type="entry name" value="SF2_C_DEAD"/>
    <property type="match status" value="1"/>
</dbReference>
<sequence>VQNLVDEEFQGILHLRTSTLHKRIASARHDFIKLSGSENKMEALLQVLEPGLAKGNRVMVFCNTLSSSRAVDYFLNKNQISTVNYHGEVPAEQRIENLEKFKSNDGDCPTLVCTDLAARGLDLDVDHVIMFDFPMNSVSIVPALSLSLSLSLSLICVGLIKKKDLMLAARIEEAVTKNESLESVSVDSIKRELARSNVNRQKDKIEKTVKFSSLKNKGNATSTKSSEGRGRGKPVATNKTSAAKSGGKAALISKGKKKVLKVFKTAKSSGGSNSRGAPSSSSGKRVSGNKNSGVVRSKLNAVGFRGVSGVKAG</sequence>
<evidence type="ECO:0000256" key="5">
    <source>
        <dbReference type="SAM" id="MobiDB-lite"/>
    </source>
</evidence>
<proteinExistence type="predicted"/>
<keyword evidence="9" id="KW-1185">Reference proteome</keyword>
<dbReference type="Gene3D" id="3.40.50.300">
    <property type="entry name" value="P-loop containing nucleotide triphosphate hydrolases"/>
    <property type="match status" value="1"/>
</dbReference>
<feature type="region of interest" description="Disordered" evidence="5">
    <location>
        <begin position="205"/>
        <end position="250"/>
    </location>
</feature>
<dbReference type="InterPro" id="IPR027417">
    <property type="entry name" value="P-loop_NTPase"/>
</dbReference>
<dbReference type="PROSITE" id="PS51194">
    <property type="entry name" value="HELICASE_CTER"/>
    <property type="match status" value="1"/>
</dbReference>